<keyword evidence="3" id="KW-1185">Reference proteome</keyword>
<evidence type="ECO:0000313" key="2">
    <source>
        <dbReference type="EMBL" id="KAF2398165.1"/>
    </source>
</evidence>
<dbReference type="AlphaFoldDB" id="A0A6G1HQZ5"/>
<evidence type="ECO:0000313" key="3">
    <source>
        <dbReference type="Proteomes" id="UP000799640"/>
    </source>
</evidence>
<dbReference type="Proteomes" id="UP000799640">
    <property type="component" value="Unassembled WGS sequence"/>
</dbReference>
<sequence>MGRLIRGEGGVARFAQVFARRLSLQASLLRYLLVFLVVEFDIASASAMSAPPPPPQATPAPTPPPAKTSPPSAGPQCFVKTNGKTGPSPWSPCGAVNGTNPYVPCCASGDFCVSNGLCRYTYSQGGGSGYYAAGCTDGAYGPGTCPQLCSALPLPALLT</sequence>
<dbReference type="EMBL" id="ML996701">
    <property type="protein sequence ID" value="KAF2398165.1"/>
    <property type="molecule type" value="Genomic_DNA"/>
</dbReference>
<proteinExistence type="predicted"/>
<feature type="region of interest" description="Disordered" evidence="1">
    <location>
        <begin position="48"/>
        <end position="83"/>
    </location>
</feature>
<feature type="compositionally biased region" description="Pro residues" evidence="1">
    <location>
        <begin position="50"/>
        <end position="68"/>
    </location>
</feature>
<reference evidence="2" key="1">
    <citation type="journal article" date="2020" name="Stud. Mycol.">
        <title>101 Dothideomycetes genomes: a test case for predicting lifestyles and emergence of pathogens.</title>
        <authorList>
            <person name="Haridas S."/>
            <person name="Albert R."/>
            <person name="Binder M."/>
            <person name="Bloem J."/>
            <person name="Labutti K."/>
            <person name="Salamov A."/>
            <person name="Andreopoulos B."/>
            <person name="Baker S."/>
            <person name="Barry K."/>
            <person name="Bills G."/>
            <person name="Bluhm B."/>
            <person name="Cannon C."/>
            <person name="Castanera R."/>
            <person name="Culley D."/>
            <person name="Daum C."/>
            <person name="Ezra D."/>
            <person name="Gonzalez J."/>
            <person name="Henrissat B."/>
            <person name="Kuo A."/>
            <person name="Liang C."/>
            <person name="Lipzen A."/>
            <person name="Lutzoni F."/>
            <person name="Magnuson J."/>
            <person name="Mondo S."/>
            <person name="Nolan M."/>
            <person name="Ohm R."/>
            <person name="Pangilinan J."/>
            <person name="Park H.-J."/>
            <person name="Ramirez L."/>
            <person name="Alfaro M."/>
            <person name="Sun H."/>
            <person name="Tritt A."/>
            <person name="Yoshinaga Y."/>
            <person name="Zwiers L.-H."/>
            <person name="Turgeon B."/>
            <person name="Goodwin S."/>
            <person name="Spatafora J."/>
            <person name="Crous P."/>
            <person name="Grigoriev I."/>
        </authorList>
    </citation>
    <scope>NUCLEOTIDE SEQUENCE</scope>
    <source>
        <strain evidence="2">CBS 262.69</strain>
    </source>
</reference>
<protein>
    <recommendedName>
        <fullName evidence="4">CBM1 domain-containing protein</fullName>
    </recommendedName>
</protein>
<dbReference type="OrthoDB" id="5215637at2759"/>
<accession>A0A6G1HQZ5</accession>
<gene>
    <name evidence="2" type="ORF">EJ06DRAFT_125718</name>
</gene>
<evidence type="ECO:0008006" key="4">
    <source>
        <dbReference type="Google" id="ProtNLM"/>
    </source>
</evidence>
<evidence type="ECO:0000256" key="1">
    <source>
        <dbReference type="SAM" id="MobiDB-lite"/>
    </source>
</evidence>
<organism evidence="2 3">
    <name type="scientific">Trichodelitschia bisporula</name>
    <dbReference type="NCBI Taxonomy" id="703511"/>
    <lineage>
        <taxon>Eukaryota</taxon>
        <taxon>Fungi</taxon>
        <taxon>Dikarya</taxon>
        <taxon>Ascomycota</taxon>
        <taxon>Pezizomycotina</taxon>
        <taxon>Dothideomycetes</taxon>
        <taxon>Dothideomycetes incertae sedis</taxon>
        <taxon>Phaeotrichales</taxon>
        <taxon>Phaeotrichaceae</taxon>
        <taxon>Trichodelitschia</taxon>
    </lineage>
</organism>
<name>A0A6G1HQZ5_9PEZI</name>